<proteinExistence type="predicted"/>
<evidence type="ECO:0008006" key="6">
    <source>
        <dbReference type="Google" id="ProtNLM"/>
    </source>
</evidence>
<feature type="region of interest" description="Disordered" evidence="1">
    <location>
        <begin position="77"/>
        <end position="102"/>
    </location>
</feature>
<dbReference type="KEGG" id="ehx:EMIHUDRAFT_220450"/>
<dbReference type="SUPFAM" id="SSF52540">
    <property type="entry name" value="P-loop containing nucleoside triphosphate hydrolases"/>
    <property type="match status" value="1"/>
</dbReference>
<sequence>MMADPTIHSVFSFKVGVGKTTVTANLAATLAAQGWRVLLVDGDPQANLTGFMTRYGKQEALEANDVKVQEVEDVKVQEEEPVFESTGGSLPSSEQSSQAWWDEGKPGLVEPHKEEADAMNVGGFGEPGLDMAEFLKTVKSYEKPFGTLPPPVLLNGYRKLGLIKGTPNIVDWEKVANIDQVEVPTLGRLRSGLLELGEGFDFILIDLPPAISDLNKLFLTCSDYILMPVACDSYSADTLFQMFKGDTESVLHKMMKYMTKGSTKQAGGINKKKAGGYEDPVTGDFIPRFERSIGLYPVLMNRCQKSKGYQSMHKISTKWYNGFERFLNGVTLPSGFEWVNDSCRVVGAFNESVALSKLQVEKLPVVLSNSLAVAEVTLRDSLLALSSMLIVTTADQLERTNPDLMRVCKARQGCSHGHRGLTASECLGQVPHFRMAAKHMPAELKPRSPLDETLIELVERMVYETKKHTQTIPSTGRSKKTLTFRELLYDQTISEVDVTEHMGAISSTWDGYKLKYVNGRITNGDVDFALVDGSDDTVAKVEAKMIDSKQSTEKDFDVMQAANHNKSLKAIYGIVFEKVEGPGSGAFSDVKQIALYKWTKPEATKPAQPVLFCFIPGEHLREGADADLATAFSNSEVQMYGDGSNMQAPH</sequence>
<dbReference type="InterPro" id="IPR027417">
    <property type="entry name" value="P-loop_NTPase"/>
</dbReference>
<dbReference type="Pfam" id="PF01656">
    <property type="entry name" value="CbiA"/>
    <property type="match status" value="1"/>
</dbReference>
<evidence type="ECO:0000256" key="1">
    <source>
        <dbReference type="SAM" id="MobiDB-lite"/>
    </source>
</evidence>
<keyword evidence="5" id="KW-1185">Reference proteome</keyword>
<dbReference type="AlphaFoldDB" id="A0A0D3I153"/>
<dbReference type="InterPro" id="IPR050678">
    <property type="entry name" value="DNA_Partitioning_ATPase"/>
</dbReference>
<dbReference type="GeneID" id="17251120"/>
<evidence type="ECO:0000313" key="4">
    <source>
        <dbReference type="EnsemblProtists" id="EOD04988"/>
    </source>
</evidence>
<dbReference type="PANTHER" id="PTHR13696">
    <property type="entry name" value="P-LOOP CONTAINING NUCLEOSIDE TRIPHOSPHATE HYDROLASE"/>
    <property type="match status" value="1"/>
</dbReference>
<dbReference type="Proteomes" id="UP000013827">
    <property type="component" value="Unassembled WGS sequence"/>
</dbReference>
<name>A0A0D3I153_EMIH1</name>
<evidence type="ECO:0000259" key="3">
    <source>
        <dbReference type="Pfam" id="PF13614"/>
    </source>
</evidence>
<protein>
    <recommendedName>
        <fullName evidence="6">AAA domain-containing protein</fullName>
    </recommendedName>
</protein>
<reference evidence="5" key="1">
    <citation type="journal article" date="2013" name="Nature">
        <title>Pan genome of the phytoplankton Emiliania underpins its global distribution.</title>
        <authorList>
            <person name="Read B.A."/>
            <person name="Kegel J."/>
            <person name="Klute M.J."/>
            <person name="Kuo A."/>
            <person name="Lefebvre S.C."/>
            <person name="Maumus F."/>
            <person name="Mayer C."/>
            <person name="Miller J."/>
            <person name="Monier A."/>
            <person name="Salamov A."/>
            <person name="Young J."/>
            <person name="Aguilar M."/>
            <person name="Claverie J.M."/>
            <person name="Frickenhaus S."/>
            <person name="Gonzalez K."/>
            <person name="Herman E.K."/>
            <person name="Lin Y.C."/>
            <person name="Napier J."/>
            <person name="Ogata H."/>
            <person name="Sarno A.F."/>
            <person name="Shmutz J."/>
            <person name="Schroeder D."/>
            <person name="de Vargas C."/>
            <person name="Verret F."/>
            <person name="von Dassow P."/>
            <person name="Valentin K."/>
            <person name="Van de Peer Y."/>
            <person name="Wheeler G."/>
            <person name="Dacks J.B."/>
            <person name="Delwiche C.F."/>
            <person name="Dyhrman S.T."/>
            <person name="Glockner G."/>
            <person name="John U."/>
            <person name="Richards T."/>
            <person name="Worden A.Z."/>
            <person name="Zhang X."/>
            <person name="Grigoriev I.V."/>
            <person name="Allen A.E."/>
            <person name="Bidle K."/>
            <person name="Borodovsky M."/>
            <person name="Bowler C."/>
            <person name="Brownlee C."/>
            <person name="Cock J.M."/>
            <person name="Elias M."/>
            <person name="Gladyshev V.N."/>
            <person name="Groth M."/>
            <person name="Guda C."/>
            <person name="Hadaegh A."/>
            <person name="Iglesias-Rodriguez M.D."/>
            <person name="Jenkins J."/>
            <person name="Jones B.M."/>
            <person name="Lawson T."/>
            <person name="Leese F."/>
            <person name="Lindquist E."/>
            <person name="Lobanov A."/>
            <person name="Lomsadze A."/>
            <person name="Malik S.B."/>
            <person name="Marsh M.E."/>
            <person name="Mackinder L."/>
            <person name="Mock T."/>
            <person name="Mueller-Roeber B."/>
            <person name="Pagarete A."/>
            <person name="Parker M."/>
            <person name="Probert I."/>
            <person name="Quesneville H."/>
            <person name="Raines C."/>
            <person name="Rensing S.A."/>
            <person name="Riano-Pachon D.M."/>
            <person name="Richier S."/>
            <person name="Rokitta S."/>
            <person name="Shiraiwa Y."/>
            <person name="Soanes D.M."/>
            <person name="van der Giezen M."/>
            <person name="Wahlund T.M."/>
            <person name="Williams B."/>
            <person name="Wilson W."/>
            <person name="Wolfe G."/>
            <person name="Wurch L.L."/>
        </authorList>
    </citation>
    <scope>NUCLEOTIDE SEQUENCE</scope>
</reference>
<reference evidence="4" key="2">
    <citation type="submission" date="2024-10" db="UniProtKB">
        <authorList>
            <consortium name="EnsemblProtists"/>
        </authorList>
    </citation>
    <scope>IDENTIFICATION</scope>
</reference>
<accession>A0A0D3I153</accession>
<organism evidence="4 5">
    <name type="scientific">Emiliania huxleyi (strain CCMP1516)</name>
    <dbReference type="NCBI Taxonomy" id="280463"/>
    <lineage>
        <taxon>Eukaryota</taxon>
        <taxon>Haptista</taxon>
        <taxon>Haptophyta</taxon>
        <taxon>Prymnesiophyceae</taxon>
        <taxon>Isochrysidales</taxon>
        <taxon>Noelaerhabdaceae</taxon>
        <taxon>Emiliania</taxon>
    </lineage>
</organism>
<dbReference type="HOGENOM" id="CLU_421773_0_0_1"/>
<dbReference type="EnsemblProtists" id="EOD04988">
    <property type="protein sequence ID" value="EOD04988"/>
    <property type="gene ID" value="EMIHUDRAFT_220450"/>
</dbReference>
<dbReference type="PANTHER" id="PTHR13696:SF99">
    <property type="entry name" value="COBYRINIC ACID AC-DIAMIDE SYNTHASE"/>
    <property type="match status" value="1"/>
</dbReference>
<feature type="domain" description="CobQ/CobB/MinD/ParA nucleotide binding" evidence="2">
    <location>
        <begin position="10"/>
        <end position="155"/>
    </location>
</feature>
<evidence type="ECO:0000313" key="5">
    <source>
        <dbReference type="Proteomes" id="UP000013827"/>
    </source>
</evidence>
<evidence type="ECO:0000259" key="2">
    <source>
        <dbReference type="Pfam" id="PF01656"/>
    </source>
</evidence>
<dbReference type="PaxDb" id="2903-EOD04988"/>
<dbReference type="Gene3D" id="3.40.50.300">
    <property type="entry name" value="P-loop containing nucleotide triphosphate hydrolases"/>
    <property type="match status" value="1"/>
</dbReference>
<dbReference type="InterPro" id="IPR002586">
    <property type="entry name" value="CobQ/CobB/MinD/ParA_Nub-bd_dom"/>
</dbReference>
<feature type="compositionally biased region" description="Polar residues" evidence="1">
    <location>
        <begin position="86"/>
        <end position="99"/>
    </location>
</feature>
<feature type="domain" description="AAA" evidence="3">
    <location>
        <begin position="188"/>
        <end position="244"/>
    </location>
</feature>
<dbReference type="RefSeq" id="XP_005757417.1">
    <property type="nucleotide sequence ID" value="XM_005757360.1"/>
</dbReference>
<dbReference type="InterPro" id="IPR025669">
    <property type="entry name" value="AAA_dom"/>
</dbReference>
<dbReference type="Pfam" id="PF13614">
    <property type="entry name" value="AAA_31"/>
    <property type="match status" value="1"/>
</dbReference>